<dbReference type="NCBIfam" id="NF033852">
    <property type="entry name" value="fulvocin_rel"/>
    <property type="match status" value="1"/>
</dbReference>
<reference evidence="1 2" key="1">
    <citation type="journal article" date="2013" name="Genome Announc.">
        <title>Draft Genome Sequence of Arcticibacter svalbardensis Strain MN12-7T, a Member of the Family Sphingobacteriaceae Isolated from an Arctic Soil Sample.</title>
        <authorList>
            <person name="Shivaji S."/>
            <person name="Ara S."/>
            <person name="Prasad S."/>
            <person name="Manasa B.P."/>
            <person name="Begum Z."/>
            <person name="Singh A."/>
            <person name="Kumar Pinnaka A."/>
        </authorList>
    </citation>
    <scope>NUCLEOTIDE SEQUENCE [LARGE SCALE GENOMIC DNA]</scope>
    <source>
        <strain evidence="1 2">MN12-7</strain>
    </source>
</reference>
<gene>
    <name evidence="1" type="ORF">ADIARSV_2481</name>
</gene>
<comment type="caution">
    <text evidence="1">The sequence shown here is derived from an EMBL/GenBank/DDBJ whole genome shotgun (WGS) entry which is preliminary data.</text>
</comment>
<dbReference type="eggNOG" id="ENOG5032Q3T">
    <property type="taxonomic scope" value="Bacteria"/>
</dbReference>
<organism evidence="1 2">
    <name type="scientific">Arcticibacter svalbardensis MN12-7</name>
    <dbReference type="NCBI Taxonomy" id="1150600"/>
    <lineage>
        <taxon>Bacteria</taxon>
        <taxon>Pseudomonadati</taxon>
        <taxon>Bacteroidota</taxon>
        <taxon>Sphingobacteriia</taxon>
        <taxon>Sphingobacteriales</taxon>
        <taxon>Sphingobacteriaceae</taxon>
        <taxon>Arcticibacter</taxon>
    </lineage>
</organism>
<dbReference type="AlphaFoldDB" id="R9GR73"/>
<accession>R9GR73</accession>
<dbReference type="STRING" id="1150600.ADIARSV_2481"/>
<evidence type="ECO:0000313" key="2">
    <source>
        <dbReference type="Proteomes" id="UP000014174"/>
    </source>
</evidence>
<dbReference type="Proteomes" id="UP000014174">
    <property type="component" value="Unassembled WGS sequence"/>
</dbReference>
<dbReference type="EMBL" id="AQPN01000089">
    <property type="protein sequence ID" value="EOR94347.1"/>
    <property type="molecule type" value="Genomic_DNA"/>
</dbReference>
<evidence type="ECO:0000313" key="1">
    <source>
        <dbReference type="EMBL" id="EOR94347.1"/>
    </source>
</evidence>
<protein>
    <submittedName>
        <fullName evidence="1">Uncharacterized protein</fullName>
    </submittedName>
</protein>
<sequence length="135" mass="16060">MTENHEKFAKIGVRELVSYDTKVQRAIFNSWDYQKKRAAWVDKLQYVLNQNSLNDLEKDHIKELISDIHEDYFKKESIEVNALGNADFSTKWISYSSIKLKWSHQFIAFLVYRMYTDQSQLEEELSELKTIKSSI</sequence>
<proteinExistence type="predicted"/>
<keyword evidence="2" id="KW-1185">Reference proteome</keyword>
<name>R9GR73_9SPHI</name>